<dbReference type="Proteomes" id="UP001162162">
    <property type="component" value="Unassembled WGS sequence"/>
</dbReference>
<dbReference type="AlphaFoldDB" id="A0AAV8XQ34"/>
<feature type="region of interest" description="Disordered" evidence="1">
    <location>
        <begin position="37"/>
        <end position="61"/>
    </location>
</feature>
<evidence type="ECO:0000256" key="1">
    <source>
        <dbReference type="SAM" id="MobiDB-lite"/>
    </source>
</evidence>
<dbReference type="EMBL" id="JAPWTK010000416">
    <property type="protein sequence ID" value="KAJ8940666.1"/>
    <property type="molecule type" value="Genomic_DNA"/>
</dbReference>
<comment type="caution">
    <text evidence="2">The sequence shown here is derived from an EMBL/GenBank/DDBJ whole genome shotgun (WGS) entry which is preliminary data.</text>
</comment>
<feature type="region of interest" description="Disordered" evidence="1">
    <location>
        <begin position="301"/>
        <end position="347"/>
    </location>
</feature>
<sequence>MITKEEFLEGEDNLVVLSSKIKVAVSLLEILANRSPKSMENTGSNTDSLISPDNSTSDGKTIQKFTLRPPRVYFSRPDSPDSPSVDINETNTPEIQQDYCSSTKEYVSWSADPRISQDVSCNIDDSYHTAYDDSFRQAPFELISQDGFPNMSDAFLEELGLHESSPKQILSKEETERLFTTFAIQIVLDSKDIKERLQKQKEQCAEQYEKMLCAIKDVSLRLRDHKCIGATDSINATFVLLEDLKFLLKDVTQSIGRYGILTCENRMMKCWNLVTNYMALLKQETIKVELGQVAQTQCHVDDKTDKNTQRRRRRSIDESSGSREQKKCEKPLIPKCDTKESLPRRSE</sequence>
<accession>A0AAV8XQ34</accession>
<name>A0AAV8XQ34_9CUCU</name>
<keyword evidence="3" id="KW-1185">Reference proteome</keyword>
<proteinExistence type="predicted"/>
<feature type="region of interest" description="Disordered" evidence="1">
    <location>
        <begin position="73"/>
        <end position="93"/>
    </location>
</feature>
<organism evidence="2 3">
    <name type="scientific">Aromia moschata</name>
    <dbReference type="NCBI Taxonomy" id="1265417"/>
    <lineage>
        <taxon>Eukaryota</taxon>
        <taxon>Metazoa</taxon>
        <taxon>Ecdysozoa</taxon>
        <taxon>Arthropoda</taxon>
        <taxon>Hexapoda</taxon>
        <taxon>Insecta</taxon>
        <taxon>Pterygota</taxon>
        <taxon>Neoptera</taxon>
        <taxon>Endopterygota</taxon>
        <taxon>Coleoptera</taxon>
        <taxon>Polyphaga</taxon>
        <taxon>Cucujiformia</taxon>
        <taxon>Chrysomeloidea</taxon>
        <taxon>Cerambycidae</taxon>
        <taxon>Cerambycinae</taxon>
        <taxon>Callichromatini</taxon>
        <taxon>Aromia</taxon>
    </lineage>
</organism>
<protein>
    <submittedName>
        <fullName evidence="2">Uncharacterized protein</fullName>
    </submittedName>
</protein>
<evidence type="ECO:0000313" key="3">
    <source>
        <dbReference type="Proteomes" id="UP001162162"/>
    </source>
</evidence>
<feature type="compositionally biased region" description="Basic and acidic residues" evidence="1">
    <location>
        <begin position="315"/>
        <end position="347"/>
    </location>
</feature>
<reference evidence="2" key="1">
    <citation type="journal article" date="2023" name="Insect Mol. Biol.">
        <title>Genome sequencing provides insights into the evolution of gene families encoding plant cell wall-degrading enzymes in longhorned beetles.</title>
        <authorList>
            <person name="Shin N.R."/>
            <person name="Okamura Y."/>
            <person name="Kirsch R."/>
            <person name="Pauchet Y."/>
        </authorList>
    </citation>
    <scope>NUCLEOTIDE SEQUENCE</scope>
    <source>
        <strain evidence="2">AMC_N1</strain>
    </source>
</reference>
<gene>
    <name evidence="2" type="ORF">NQ318_017715</name>
</gene>
<evidence type="ECO:0000313" key="2">
    <source>
        <dbReference type="EMBL" id="KAJ8940666.1"/>
    </source>
</evidence>